<feature type="region of interest" description="Disordered" evidence="8">
    <location>
        <begin position="250"/>
        <end position="272"/>
    </location>
</feature>
<dbReference type="InterPro" id="IPR037055">
    <property type="entry name" value="MHC_I-like_Ag-recog_sf"/>
</dbReference>
<dbReference type="SUPFAM" id="SSF54452">
    <property type="entry name" value="MHC antigen-recognition domain"/>
    <property type="match status" value="1"/>
</dbReference>
<evidence type="ECO:0000256" key="4">
    <source>
        <dbReference type="ARBA" id="ARBA00023136"/>
    </source>
</evidence>
<evidence type="ECO:0000256" key="8">
    <source>
        <dbReference type="SAM" id="MobiDB-lite"/>
    </source>
</evidence>
<keyword evidence="11" id="KW-1185">Reference proteome</keyword>
<proteinExistence type="inferred from homology"/>
<name>A0A8C9GLH3_9PRIM</name>
<keyword evidence="6" id="KW-0325">Glycoprotein</keyword>
<comment type="subcellular location">
    <subcellularLocation>
        <location evidence="1">Membrane</location>
    </subcellularLocation>
</comment>
<evidence type="ECO:0000256" key="1">
    <source>
        <dbReference type="ARBA" id="ARBA00004370"/>
    </source>
</evidence>
<dbReference type="GO" id="GO:0006955">
    <property type="term" value="P:immune response"/>
    <property type="evidence" value="ECO:0007669"/>
    <property type="project" value="TreeGrafter"/>
</dbReference>
<keyword evidence="3" id="KW-0732">Signal</keyword>
<comment type="function">
    <text evidence="7">Binds and activates the KLRK1/NKG2D receptor, mediating natural killer cell cytotoxicity.</text>
</comment>
<dbReference type="AlphaFoldDB" id="A0A8C9GLH3"/>
<sequence length="272" mass="30381">SIYSKTSLCSTSLHTNPLLCFASTDTHCLCYDFTITPNFRPEPRWCEVQGLVDERPFLHYDCVNHKAKAFVSLGKKVNVTKTWEKQTETLGDVVDFLNGQLPDIQVENLIHIGNGAEPLILQAQMSCDNEAYGHNRGSWQFLFNGQTFFLFDSNNRKWAVLHPGAKKMNDKWEKNTEVTMFFHKISMGDCKMWLEEVLIYWEKMLDPTNSPLPGPGASPPLPPEQEGGLCCHVASLSSCVSSLRTGTPSPFLPPETVTAASPQQRGTKALLG</sequence>
<keyword evidence="5" id="KW-1015">Disulfide bond</keyword>
<dbReference type="GO" id="GO:0005615">
    <property type="term" value="C:extracellular space"/>
    <property type="evidence" value="ECO:0007669"/>
    <property type="project" value="TreeGrafter"/>
</dbReference>
<dbReference type="InterPro" id="IPR050208">
    <property type="entry name" value="MHC_class-I_related"/>
</dbReference>
<dbReference type="GO" id="GO:0001916">
    <property type="term" value="P:positive regulation of T cell mediated cytotoxicity"/>
    <property type="evidence" value="ECO:0007669"/>
    <property type="project" value="TreeGrafter"/>
</dbReference>
<dbReference type="InterPro" id="IPR011161">
    <property type="entry name" value="MHC_I-like_Ag-recog"/>
</dbReference>
<dbReference type="Proteomes" id="UP000694416">
    <property type="component" value="Unplaced"/>
</dbReference>
<dbReference type="Gene3D" id="3.30.500.10">
    <property type="entry name" value="MHC class I-like antigen recognition-like"/>
    <property type="match status" value="1"/>
</dbReference>
<evidence type="ECO:0000313" key="10">
    <source>
        <dbReference type="Ensembl" id="ENSPTEP00000006740.1"/>
    </source>
</evidence>
<evidence type="ECO:0000256" key="2">
    <source>
        <dbReference type="ARBA" id="ARBA00006909"/>
    </source>
</evidence>
<comment type="similarity">
    <text evidence="2">Belongs to the MHC class I family.</text>
</comment>
<evidence type="ECO:0000313" key="11">
    <source>
        <dbReference type="Proteomes" id="UP000694416"/>
    </source>
</evidence>
<evidence type="ECO:0000256" key="6">
    <source>
        <dbReference type="ARBA" id="ARBA00023180"/>
    </source>
</evidence>
<dbReference type="GO" id="GO:0009897">
    <property type="term" value="C:external side of plasma membrane"/>
    <property type="evidence" value="ECO:0007669"/>
    <property type="project" value="TreeGrafter"/>
</dbReference>
<reference evidence="10" key="1">
    <citation type="submission" date="2025-08" db="UniProtKB">
        <authorList>
            <consortium name="Ensembl"/>
        </authorList>
    </citation>
    <scope>IDENTIFICATION</scope>
</reference>
<dbReference type="FunFam" id="3.30.500.10:FF:000004">
    <property type="entry name" value="Retinoic acid early-inducible protein 1-beta"/>
    <property type="match status" value="1"/>
</dbReference>
<reference evidence="10" key="2">
    <citation type="submission" date="2025-09" db="UniProtKB">
        <authorList>
            <consortium name="Ensembl"/>
        </authorList>
    </citation>
    <scope>IDENTIFICATION</scope>
</reference>
<dbReference type="GO" id="GO:0002476">
    <property type="term" value="P:antigen processing and presentation of endogenous peptide antigen via MHC class Ib"/>
    <property type="evidence" value="ECO:0007669"/>
    <property type="project" value="TreeGrafter"/>
</dbReference>
<dbReference type="Pfam" id="PF00129">
    <property type="entry name" value="MHC_I"/>
    <property type="match status" value="1"/>
</dbReference>
<dbReference type="PANTHER" id="PTHR16675:SF268">
    <property type="entry name" value="UL16-BINDING PROTEIN 1"/>
    <property type="match status" value="1"/>
</dbReference>
<keyword evidence="4" id="KW-0472">Membrane</keyword>
<evidence type="ECO:0000256" key="3">
    <source>
        <dbReference type="ARBA" id="ARBA00022729"/>
    </source>
</evidence>
<dbReference type="PANTHER" id="PTHR16675">
    <property type="entry name" value="MHC CLASS I-RELATED"/>
    <property type="match status" value="1"/>
</dbReference>
<evidence type="ECO:0000256" key="5">
    <source>
        <dbReference type="ARBA" id="ARBA00023157"/>
    </source>
</evidence>
<dbReference type="GO" id="GO:0002486">
    <property type="term" value="P:antigen processing and presentation of endogenous peptide antigen via MHC class I via ER pathway, TAP-independent"/>
    <property type="evidence" value="ECO:0007669"/>
    <property type="project" value="TreeGrafter"/>
</dbReference>
<feature type="domain" description="MHC class I-like antigen recognition-like" evidence="9">
    <location>
        <begin position="27"/>
        <end position="198"/>
    </location>
</feature>
<organism evidence="10 11">
    <name type="scientific">Piliocolobus tephrosceles</name>
    <name type="common">Ugandan red Colobus</name>
    <dbReference type="NCBI Taxonomy" id="591936"/>
    <lineage>
        <taxon>Eukaryota</taxon>
        <taxon>Metazoa</taxon>
        <taxon>Chordata</taxon>
        <taxon>Craniata</taxon>
        <taxon>Vertebrata</taxon>
        <taxon>Euteleostomi</taxon>
        <taxon>Mammalia</taxon>
        <taxon>Eutheria</taxon>
        <taxon>Euarchontoglires</taxon>
        <taxon>Primates</taxon>
        <taxon>Haplorrhini</taxon>
        <taxon>Catarrhini</taxon>
        <taxon>Cercopithecidae</taxon>
        <taxon>Colobinae</taxon>
        <taxon>Piliocolobus</taxon>
    </lineage>
</organism>
<dbReference type="Ensembl" id="ENSPTET00000010343.1">
    <property type="protein sequence ID" value="ENSPTEP00000006740.1"/>
    <property type="gene ID" value="ENSPTEG00000007718.1"/>
</dbReference>
<dbReference type="InterPro" id="IPR011162">
    <property type="entry name" value="MHC_I/II-like_Ag-recog"/>
</dbReference>
<evidence type="ECO:0000259" key="9">
    <source>
        <dbReference type="Pfam" id="PF00129"/>
    </source>
</evidence>
<accession>A0A8C9GLH3</accession>
<protein>
    <recommendedName>
        <fullName evidence="9">MHC class I-like antigen recognition-like domain-containing protein</fullName>
    </recommendedName>
</protein>
<evidence type="ECO:0000256" key="7">
    <source>
        <dbReference type="ARBA" id="ARBA00054882"/>
    </source>
</evidence>